<keyword evidence="2" id="KW-1185">Reference proteome</keyword>
<dbReference type="KEGG" id="gax:Pan161_30000"/>
<protein>
    <submittedName>
        <fullName evidence="1">Uncharacterized protein</fullName>
    </submittedName>
</protein>
<evidence type="ECO:0000313" key="2">
    <source>
        <dbReference type="Proteomes" id="UP000316855"/>
    </source>
</evidence>
<sequence>MEKTMSIEFGQAVPQQLFTVSDEEFLQSIQWKSKPTGDLMKGAQSGDLGRFCKGLSANLKSIAKLKRSGKLAAEMQWSTLWTDDSVDETCRTSDLINLIRSARKLPVQLKKSSKASQRKKAPELSWDEISRLLVGWVDQISAADPLQPFELLLLIELLENLGYRLAPAALISVWRTCLYSAMTLCFKLEETDFSELPEDQVALISGEVPWRAGLLFSDISGVKNFRQLGQQNLRDSFFDRTDNDGTPHADFFARLDYWLMTLTRATCAGQIWGKNLWDGEALDRFQLSVEKIIAACDASGQIALCPTHTVSHLELLSAAAQIAGLQSRSAERLYLKSLQTVKKRSGFFIQSEECVSTQSDWAAYALMRNYWSDTSNLLVVSWNAEIPVVSLTAMGKLLFQGAWDFSLTVNGEIVTGDGEWCCVCWNTDEDADYLELQMDLDSGFRLERQLLLPRNQHFAFLSDIVTGTEAASIEYRSILPVAAEVTGMVDSETHELTLKSKGLTARIFPIGLPQERDFFQPGSLTFNEQHQLILQQQVSEATALYVPLIIDWEPDLKRKAADWSRLTVSESGKISSRDEAAGHRLRIGAHQLLVYRSLKKAEHARAVLGHHTSYESVIGRFDTNGELNPLLFVE</sequence>
<reference evidence="1 2" key="1">
    <citation type="submission" date="2019-02" db="EMBL/GenBank/DDBJ databases">
        <title>Deep-cultivation of Planctomycetes and their phenomic and genomic characterization uncovers novel biology.</title>
        <authorList>
            <person name="Wiegand S."/>
            <person name="Jogler M."/>
            <person name="Boedeker C."/>
            <person name="Pinto D."/>
            <person name="Vollmers J."/>
            <person name="Rivas-Marin E."/>
            <person name="Kohn T."/>
            <person name="Peeters S.H."/>
            <person name="Heuer A."/>
            <person name="Rast P."/>
            <person name="Oberbeckmann S."/>
            <person name="Bunk B."/>
            <person name="Jeske O."/>
            <person name="Meyerdierks A."/>
            <person name="Storesund J.E."/>
            <person name="Kallscheuer N."/>
            <person name="Luecker S."/>
            <person name="Lage O.M."/>
            <person name="Pohl T."/>
            <person name="Merkel B.J."/>
            <person name="Hornburger P."/>
            <person name="Mueller R.-W."/>
            <person name="Bruemmer F."/>
            <person name="Labrenz M."/>
            <person name="Spormann A.M."/>
            <person name="Op den Camp H."/>
            <person name="Overmann J."/>
            <person name="Amann R."/>
            <person name="Jetten M.S.M."/>
            <person name="Mascher T."/>
            <person name="Medema M.H."/>
            <person name="Devos D.P."/>
            <person name="Kaster A.-K."/>
            <person name="Ovreas L."/>
            <person name="Rohde M."/>
            <person name="Galperin M.Y."/>
            <person name="Jogler C."/>
        </authorList>
    </citation>
    <scope>NUCLEOTIDE SEQUENCE [LARGE SCALE GENOMIC DNA]</scope>
    <source>
        <strain evidence="1 2">Pan161</strain>
    </source>
</reference>
<proteinExistence type="predicted"/>
<evidence type="ECO:0000313" key="1">
    <source>
        <dbReference type="EMBL" id="QDT91343.1"/>
    </source>
</evidence>
<dbReference type="EMBL" id="CP036343">
    <property type="protein sequence ID" value="QDT91343.1"/>
    <property type="molecule type" value="Genomic_DNA"/>
</dbReference>
<gene>
    <name evidence="1" type="ORF">Pan161_30000</name>
</gene>
<dbReference type="Proteomes" id="UP000316855">
    <property type="component" value="Chromosome"/>
</dbReference>
<organism evidence="1 2">
    <name type="scientific">Gimesia algae</name>
    <dbReference type="NCBI Taxonomy" id="2527971"/>
    <lineage>
        <taxon>Bacteria</taxon>
        <taxon>Pseudomonadati</taxon>
        <taxon>Planctomycetota</taxon>
        <taxon>Planctomycetia</taxon>
        <taxon>Planctomycetales</taxon>
        <taxon>Planctomycetaceae</taxon>
        <taxon>Gimesia</taxon>
    </lineage>
</organism>
<dbReference type="AlphaFoldDB" id="A0A517VEB0"/>
<name>A0A517VEB0_9PLAN</name>
<accession>A0A517VEB0</accession>